<keyword evidence="3" id="KW-1185">Reference proteome</keyword>
<evidence type="ECO:0000256" key="1">
    <source>
        <dbReference type="SAM" id="Phobius"/>
    </source>
</evidence>
<keyword evidence="1" id="KW-0472">Membrane</keyword>
<dbReference type="EMBL" id="JACICF010000001">
    <property type="protein sequence ID" value="MBB3763656.1"/>
    <property type="molecule type" value="Genomic_DNA"/>
</dbReference>
<accession>A0A839YX88</accession>
<dbReference type="AlphaFoldDB" id="A0A839YX88"/>
<sequence>MDEELVAILLFVTIPTILFFTVVHRWLKMKERRLELEAEQAKTARHQGKGDRELEQRVRVLEQIVVDSGAQTASQIDALRSLPRMESEPDR</sequence>
<evidence type="ECO:0000313" key="3">
    <source>
        <dbReference type="Proteomes" id="UP000578569"/>
    </source>
</evidence>
<organism evidence="2 3">
    <name type="scientific">Sphingomicrobium lutaoense</name>
    <dbReference type="NCBI Taxonomy" id="515949"/>
    <lineage>
        <taxon>Bacteria</taxon>
        <taxon>Pseudomonadati</taxon>
        <taxon>Pseudomonadota</taxon>
        <taxon>Alphaproteobacteria</taxon>
        <taxon>Sphingomonadales</taxon>
        <taxon>Sphingomonadaceae</taxon>
        <taxon>Sphingomicrobium</taxon>
    </lineage>
</organism>
<gene>
    <name evidence="2" type="ORF">FHS50_000679</name>
</gene>
<proteinExistence type="predicted"/>
<reference evidence="2 3" key="1">
    <citation type="submission" date="2020-08" db="EMBL/GenBank/DDBJ databases">
        <title>Genomic Encyclopedia of Type Strains, Phase IV (KMG-IV): sequencing the most valuable type-strain genomes for metagenomic binning, comparative biology and taxonomic classification.</title>
        <authorList>
            <person name="Goeker M."/>
        </authorList>
    </citation>
    <scope>NUCLEOTIDE SEQUENCE [LARGE SCALE GENOMIC DNA]</scope>
    <source>
        <strain evidence="2 3">DSM 24194</strain>
    </source>
</reference>
<feature type="transmembrane region" description="Helical" evidence="1">
    <location>
        <begin position="6"/>
        <end position="27"/>
    </location>
</feature>
<comment type="caution">
    <text evidence="2">The sequence shown here is derived from an EMBL/GenBank/DDBJ whole genome shotgun (WGS) entry which is preliminary data.</text>
</comment>
<evidence type="ECO:0000313" key="2">
    <source>
        <dbReference type="EMBL" id="MBB3763656.1"/>
    </source>
</evidence>
<name>A0A839YX88_9SPHN</name>
<protein>
    <recommendedName>
        <fullName evidence="4">Phage shock protein B</fullName>
    </recommendedName>
</protein>
<evidence type="ECO:0008006" key="4">
    <source>
        <dbReference type="Google" id="ProtNLM"/>
    </source>
</evidence>
<dbReference type="Proteomes" id="UP000578569">
    <property type="component" value="Unassembled WGS sequence"/>
</dbReference>
<keyword evidence="1" id="KW-0812">Transmembrane</keyword>
<keyword evidence="1" id="KW-1133">Transmembrane helix</keyword>
<dbReference type="RefSeq" id="WP_183932983.1">
    <property type="nucleotide sequence ID" value="NZ_JACICF010000001.1"/>
</dbReference>